<dbReference type="PANTHER" id="PTHR11926:SF1560">
    <property type="entry name" value="UDP-GLYCOSYLTRANSFERASE 74E1-RELATED"/>
    <property type="match status" value="1"/>
</dbReference>
<protein>
    <recommendedName>
        <fullName evidence="2">Glycosyltransferase N-terminal domain-containing protein</fullName>
    </recommendedName>
</protein>
<evidence type="ECO:0000256" key="1">
    <source>
        <dbReference type="ARBA" id="ARBA00009995"/>
    </source>
</evidence>
<accession>A0ABP0XP26</accession>
<dbReference type="SUPFAM" id="SSF53756">
    <property type="entry name" value="UDP-Glycosyltransferase/glycogen phosphorylase"/>
    <property type="match status" value="1"/>
</dbReference>
<sequence>MGSVEKKEEDEVEVIVVPCPAQGHINPLLQFAKHLSHHQPLKLTLPLMSTNNNSNHSTTHYQPLTPSLTIHHIPLLPYQGPYPEPLHALWERRQAAIRLHLSHLLTSDPNIACVVYDSIFPWVLDIVKQFGVGVSASAFFTQSCAVNAIYYNVHKGGFMFHWKSRRFRWMGFLFYYNPLTSHLHL</sequence>
<evidence type="ECO:0000313" key="4">
    <source>
        <dbReference type="Proteomes" id="UP001642487"/>
    </source>
</evidence>
<gene>
    <name evidence="3" type="ORF">CITCOLO1_LOCUS871</name>
</gene>
<evidence type="ECO:0000313" key="3">
    <source>
        <dbReference type="EMBL" id="CAK9309310.1"/>
    </source>
</evidence>
<dbReference type="PANTHER" id="PTHR11926">
    <property type="entry name" value="GLUCOSYL/GLUCURONOSYL TRANSFERASES"/>
    <property type="match status" value="1"/>
</dbReference>
<evidence type="ECO:0000259" key="2">
    <source>
        <dbReference type="Pfam" id="PF26168"/>
    </source>
</evidence>
<name>A0ABP0XP26_9ROSI</name>
<proteinExistence type="inferred from homology"/>
<dbReference type="Gene3D" id="3.40.50.2000">
    <property type="entry name" value="Glycogen Phosphorylase B"/>
    <property type="match status" value="1"/>
</dbReference>
<organism evidence="3 4">
    <name type="scientific">Citrullus colocynthis</name>
    <name type="common">colocynth</name>
    <dbReference type="NCBI Taxonomy" id="252529"/>
    <lineage>
        <taxon>Eukaryota</taxon>
        <taxon>Viridiplantae</taxon>
        <taxon>Streptophyta</taxon>
        <taxon>Embryophyta</taxon>
        <taxon>Tracheophyta</taxon>
        <taxon>Spermatophyta</taxon>
        <taxon>Magnoliopsida</taxon>
        <taxon>eudicotyledons</taxon>
        <taxon>Gunneridae</taxon>
        <taxon>Pentapetalae</taxon>
        <taxon>rosids</taxon>
        <taxon>fabids</taxon>
        <taxon>Cucurbitales</taxon>
        <taxon>Cucurbitaceae</taxon>
        <taxon>Benincaseae</taxon>
        <taxon>Citrullus</taxon>
    </lineage>
</organism>
<feature type="domain" description="Glycosyltransferase N-terminal" evidence="2">
    <location>
        <begin position="10"/>
        <end position="151"/>
    </location>
</feature>
<dbReference type="Pfam" id="PF26168">
    <property type="entry name" value="Glyco_transf_N"/>
    <property type="match status" value="1"/>
</dbReference>
<dbReference type="Proteomes" id="UP001642487">
    <property type="component" value="Chromosome 1"/>
</dbReference>
<keyword evidence="4" id="KW-1185">Reference proteome</keyword>
<dbReference type="EMBL" id="OZ021735">
    <property type="protein sequence ID" value="CAK9309310.1"/>
    <property type="molecule type" value="Genomic_DNA"/>
</dbReference>
<dbReference type="InterPro" id="IPR058980">
    <property type="entry name" value="Glyco_transf_N"/>
</dbReference>
<comment type="similarity">
    <text evidence="1">Belongs to the UDP-glycosyltransferase family.</text>
</comment>
<reference evidence="3 4" key="1">
    <citation type="submission" date="2024-03" db="EMBL/GenBank/DDBJ databases">
        <authorList>
            <person name="Gkanogiannis A."/>
            <person name="Becerra Lopez-Lavalle L."/>
        </authorList>
    </citation>
    <scope>NUCLEOTIDE SEQUENCE [LARGE SCALE GENOMIC DNA]</scope>
</reference>